<dbReference type="RefSeq" id="WP_186860276.1">
    <property type="nucleotide sequence ID" value="NZ_JACOOO010000025.1"/>
</dbReference>
<accession>A0ABR7DE29</accession>
<dbReference type="EMBL" id="JACOOO010000025">
    <property type="protein sequence ID" value="MBC5629617.1"/>
    <property type="molecule type" value="Genomic_DNA"/>
</dbReference>
<sequence length="321" mass="36512">MKRIALILILMLAVSIIIVGCTDSEKEERTNTTVSQGLEENIKDKNDANIGEDKDELYVRIKAKGSKRFFNGGVAFIPKLEGSSTKEVKYRWTIDYSEEQEDFIDGLVGEEGPVTEIINNGEEVSFGVYAEVSYVPGAYSERKVKLQVLDSESGEVLAEDSVKIKNYEGYYIVENTRDEKLAERILKTSNAKIYGEMIDMVWDIDSALNSGVSYINVDTRTFDGFNEEDKKQLFEYLAEQYDAEILDKTMEELKDEGYIEDLSFKDGIVFGIDKYIKNSEDKISLEGRKWASGMGAIGFIFEAEKVENEWKIKKCDMTWIS</sequence>
<dbReference type="PROSITE" id="PS51257">
    <property type="entry name" value="PROKAR_LIPOPROTEIN"/>
    <property type="match status" value="1"/>
</dbReference>
<comment type="caution">
    <text evidence="1">The sequence shown here is derived from an EMBL/GenBank/DDBJ whole genome shotgun (WGS) entry which is preliminary data.</text>
</comment>
<evidence type="ECO:0000313" key="1">
    <source>
        <dbReference type="EMBL" id="MBC5629617.1"/>
    </source>
</evidence>
<reference evidence="1 2" key="1">
    <citation type="submission" date="2020-08" db="EMBL/GenBank/DDBJ databases">
        <title>Genome public.</title>
        <authorList>
            <person name="Liu C."/>
            <person name="Sun Q."/>
        </authorList>
    </citation>
    <scope>NUCLEOTIDE SEQUENCE [LARGE SCALE GENOMIC DNA]</scope>
    <source>
        <strain evidence="1 2">NSJ-6</strain>
    </source>
</reference>
<name>A0ABR7DE29_9CLOT</name>
<gene>
    <name evidence="1" type="ORF">H8S20_12025</name>
</gene>
<organism evidence="1 2">
    <name type="scientific">Clostridium hominis</name>
    <dbReference type="NCBI Taxonomy" id="2763036"/>
    <lineage>
        <taxon>Bacteria</taxon>
        <taxon>Bacillati</taxon>
        <taxon>Bacillota</taxon>
        <taxon>Clostridia</taxon>
        <taxon>Eubacteriales</taxon>
        <taxon>Clostridiaceae</taxon>
        <taxon>Clostridium</taxon>
    </lineage>
</organism>
<proteinExistence type="predicted"/>
<dbReference type="Proteomes" id="UP000596929">
    <property type="component" value="Unassembled WGS sequence"/>
</dbReference>
<evidence type="ECO:0000313" key="2">
    <source>
        <dbReference type="Proteomes" id="UP000596929"/>
    </source>
</evidence>
<evidence type="ECO:0008006" key="3">
    <source>
        <dbReference type="Google" id="ProtNLM"/>
    </source>
</evidence>
<keyword evidence="2" id="KW-1185">Reference proteome</keyword>
<protein>
    <recommendedName>
        <fullName evidence="3">Lipoprotein</fullName>
    </recommendedName>
</protein>